<feature type="region of interest" description="Disordered" evidence="2">
    <location>
        <begin position="1"/>
        <end position="38"/>
    </location>
</feature>
<dbReference type="InterPro" id="IPR012336">
    <property type="entry name" value="Thioredoxin-like_fold"/>
</dbReference>
<dbReference type="InterPro" id="IPR036249">
    <property type="entry name" value="Thioredoxin-like_sf"/>
</dbReference>
<keyword evidence="1" id="KW-0677">Repeat</keyword>
<feature type="non-terminal residue" evidence="4">
    <location>
        <position position="562"/>
    </location>
</feature>
<dbReference type="SUPFAM" id="SSF52833">
    <property type="entry name" value="Thioredoxin-like"/>
    <property type="match status" value="1"/>
</dbReference>
<feature type="non-terminal residue" evidence="4">
    <location>
        <position position="1"/>
    </location>
</feature>
<dbReference type="PANTHER" id="PTHR46388:SF2">
    <property type="entry name" value="NHL REPEAT-CONTAINING PROTEIN 2"/>
    <property type="match status" value="1"/>
</dbReference>
<dbReference type="AlphaFoldDB" id="A0A849BZ61"/>
<feature type="compositionally biased region" description="Low complexity" evidence="2">
    <location>
        <begin position="19"/>
        <end position="29"/>
    </location>
</feature>
<gene>
    <name evidence="4" type="ORF">HLB09_16705</name>
</gene>
<name>A0A849BZ61_9ACTN</name>
<dbReference type="Gene3D" id="2.120.10.30">
    <property type="entry name" value="TolB, C-terminal domain"/>
    <property type="match status" value="2"/>
</dbReference>
<organism evidence="4 5">
    <name type="scientific">Pseudokineococcus marinus</name>
    <dbReference type="NCBI Taxonomy" id="351215"/>
    <lineage>
        <taxon>Bacteria</taxon>
        <taxon>Bacillati</taxon>
        <taxon>Actinomycetota</taxon>
        <taxon>Actinomycetes</taxon>
        <taxon>Kineosporiales</taxon>
        <taxon>Kineosporiaceae</taxon>
        <taxon>Pseudokineococcus</taxon>
    </lineage>
</organism>
<feature type="domain" description="Thioredoxin" evidence="3">
    <location>
        <begin position="31"/>
        <end position="176"/>
    </location>
</feature>
<evidence type="ECO:0000256" key="1">
    <source>
        <dbReference type="ARBA" id="ARBA00022737"/>
    </source>
</evidence>
<reference evidence="4 5" key="1">
    <citation type="submission" date="2020-05" db="EMBL/GenBank/DDBJ databases">
        <title>MicrobeNet Type strains.</title>
        <authorList>
            <person name="Nicholson A.C."/>
        </authorList>
    </citation>
    <scope>NUCLEOTIDE SEQUENCE [LARGE SCALE GENOMIC DNA]</scope>
    <source>
        <strain evidence="4 5">JCM 14547</strain>
    </source>
</reference>
<dbReference type="Proteomes" id="UP000555552">
    <property type="component" value="Unassembled WGS sequence"/>
</dbReference>
<keyword evidence="5" id="KW-1185">Reference proteome</keyword>
<accession>A0A849BZ61</accession>
<protein>
    <submittedName>
        <fullName evidence="4">Redoxin domain-containing protein</fullName>
    </submittedName>
</protein>
<evidence type="ECO:0000313" key="5">
    <source>
        <dbReference type="Proteomes" id="UP000555552"/>
    </source>
</evidence>
<dbReference type="SUPFAM" id="SSF101898">
    <property type="entry name" value="NHL repeat"/>
    <property type="match status" value="1"/>
</dbReference>
<dbReference type="EMBL" id="JABEMA010000468">
    <property type="protein sequence ID" value="NNH24696.1"/>
    <property type="molecule type" value="Genomic_DNA"/>
</dbReference>
<dbReference type="InterPro" id="IPR013766">
    <property type="entry name" value="Thioredoxin_domain"/>
</dbReference>
<dbReference type="PANTHER" id="PTHR46388">
    <property type="entry name" value="NHL REPEAT-CONTAINING PROTEIN 2"/>
    <property type="match status" value="1"/>
</dbReference>
<dbReference type="Gene3D" id="3.40.30.10">
    <property type="entry name" value="Glutaredoxin"/>
    <property type="match status" value="1"/>
</dbReference>
<sequence length="562" mass="59799">SRSWTAPGAPPRRCDHRPVSTSTSRTPRTPRTPRTRAPELVGRRWVGTDGRALRMADLRGRFVLLDFWTSCCVNCLHVLDELRDLEERWTAELVVVGVHSPKFPHEAEPGVLDDAVRRYEVHHPVLDDADMTTWRAFAARAWPTLVLVDPTGYVVASLSGEGHAHGLDALLTELVPEHDERGTLVRGERLFAPLPEEAPADGLRFPSSALVLPERLGGGVLVTDTGHHRLAVLDDDLAVVRTVGEGARGLRDGDATTARFAEPQGLCLLPEDVAERLGVDVVVADSANHAVRGVRLARDGEPGAEQDRAHDRVTTLAGTGEQLRRREGGGPALAQDLSTPWDVAWWDGQLVVAMAGLHQLWALEPGAGEEPDPADGVVRVLAGTSAEGLRDGDAEQAWFAQTSRLVPAADGAALWVVDSETSALRRLVRTGDAPDRSVPVVEDARLANAAPVAAPGYAVETLVGSGLFDFGDRDGGAGEALLQHPLGAAVLPDGSVVVADTYNGALRRYDPAAAAGEPAVTTLAADLAEPTGVAVAPTTTEEGEGVELLVVESRAHRLLRLP</sequence>
<evidence type="ECO:0000256" key="2">
    <source>
        <dbReference type="SAM" id="MobiDB-lite"/>
    </source>
</evidence>
<evidence type="ECO:0000259" key="3">
    <source>
        <dbReference type="PROSITE" id="PS51352"/>
    </source>
</evidence>
<dbReference type="InterPro" id="IPR001258">
    <property type="entry name" value="NHL_repeat"/>
</dbReference>
<dbReference type="Pfam" id="PF01436">
    <property type="entry name" value="NHL"/>
    <property type="match status" value="1"/>
</dbReference>
<dbReference type="InterPro" id="IPR011042">
    <property type="entry name" value="6-blade_b-propeller_TolB-like"/>
</dbReference>
<evidence type="ECO:0000313" key="4">
    <source>
        <dbReference type="EMBL" id="NNH24696.1"/>
    </source>
</evidence>
<dbReference type="PROSITE" id="PS51352">
    <property type="entry name" value="THIOREDOXIN_2"/>
    <property type="match status" value="1"/>
</dbReference>
<proteinExistence type="predicted"/>
<dbReference type="Pfam" id="PF13905">
    <property type="entry name" value="Thioredoxin_8"/>
    <property type="match status" value="1"/>
</dbReference>
<comment type="caution">
    <text evidence="4">The sequence shown here is derived from an EMBL/GenBank/DDBJ whole genome shotgun (WGS) entry which is preliminary data.</text>
</comment>